<dbReference type="InterPro" id="IPR029068">
    <property type="entry name" value="Glyas_Bleomycin-R_OHBP_Dase"/>
</dbReference>
<comment type="caution">
    <text evidence="2">The sequence shown here is derived from an EMBL/GenBank/DDBJ whole genome shotgun (WGS) entry which is preliminary data.</text>
</comment>
<keyword evidence="3" id="KW-1185">Reference proteome</keyword>
<dbReference type="Proteomes" id="UP001206895">
    <property type="component" value="Unassembled WGS sequence"/>
</dbReference>
<gene>
    <name evidence="2" type="ORF">LX13_003751</name>
</gene>
<proteinExistence type="predicted"/>
<dbReference type="EMBL" id="JAMTCJ010000004">
    <property type="protein sequence ID" value="MCP2177910.1"/>
    <property type="molecule type" value="Genomic_DNA"/>
</dbReference>
<dbReference type="SUPFAM" id="SSF54593">
    <property type="entry name" value="Glyoxalase/Bleomycin resistance protein/Dihydroxybiphenyl dioxygenase"/>
    <property type="match status" value="1"/>
</dbReference>
<dbReference type="RefSeq" id="WP_253662880.1">
    <property type="nucleotide sequence ID" value="NZ_BAAAJQ010000003.1"/>
</dbReference>
<dbReference type="InterPro" id="IPR004360">
    <property type="entry name" value="Glyas_Fos-R_dOase_dom"/>
</dbReference>
<organism evidence="2 3">
    <name type="scientific">Williamsia maris</name>
    <dbReference type="NCBI Taxonomy" id="72806"/>
    <lineage>
        <taxon>Bacteria</taxon>
        <taxon>Bacillati</taxon>
        <taxon>Actinomycetota</taxon>
        <taxon>Actinomycetes</taxon>
        <taxon>Mycobacteriales</taxon>
        <taxon>Nocardiaceae</taxon>
        <taxon>Williamsia</taxon>
    </lineage>
</organism>
<reference evidence="2 3" key="1">
    <citation type="submission" date="2022-06" db="EMBL/GenBank/DDBJ databases">
        <title>Genomic Encyclopedia of Archaeal and Bacterial Type Strains, Phase II (KMG-II): from individual species to whole genera.</title>
        <authorList>
            <person name="Goeker M."/>
        </authorList>
    </citation>
    <scope>NUCLEOTIDE SEQUENCE [LARGE SCALE GENOMIC DNA]</scope>
    <source>
        <strain evidence="2 3">DSM 44693</strain>
    </source>
</reference>
<name>A0ABT1HIZ8_9NOCA</name>
<feature type="domain" description="Glyoxalase/fosfomycin resistance/dioxygenase" evidence="1">
    <location>
        <begin position="9"/>
        <end position="109"/>
    </location>
</feature>
<evidence type="ECO:0000313" key="3">
    <source>
        <dbReference type="Proteomes" id="UP001206895"/>
    </source>
</evidence>
<dbReference type="Gene3D" id="3.10.180.10">
    <property type="entry name" value="2,3-Dihydroxybiphenyl 1,2-Dioxygenase, domain 1"/>
    <property type="match status" value="1"/>
</dbReference>
<evidence type="ECO:0000313" key="2">
    <source>
        <dbReference type="EMBL" id="MCP2177910.1"/>
    </source>
</evidence>
<dbReference type="Pfam" id="PF00903">
    <property type="entry name" value="Glyoxalase"/>
    <property type="match status" value="1"/>
</dbReference>
<evidence type="ECO:0000259" key="1">
    <source>
        <dbReference type="Pfam" id="PF00903"/>
    </source>
</evidence>
<protein>
    <submittedName>
        <fullName evidence="2">Glyoxalase-like domain-containing protein</fullName>
    </submittedName>
</protein>
<sequence length="115" mass="12555">MTVMRVMPVVTVTDLPSAVAEHAAVLGLEVVMDHGWIATLADADHRVQLSLMTVDQTAPCNPSVSIEVSDVDARYQAALDASLEIVHPLSDEKWGVRRFFYRDTAGTVVNVLTHL</sequence>
<accession>A0ABT1HIZ8</accession>